<dbReference type="Gene3D" id="1.10.10.60">
    <property type="entry name" value="Homeodomain-like"/>
    <property type="match status" value="2"/>
</dbReference>
<dbReference type="PROSITE" id="PS01124">
    <property type="entry name" value="HTH_ARAC_FAMILY_2"/>
    <property type="match status" value="1"/>
</dbReference>
<keyword evidence="1" id="KW-0805">Transcription regulation</keyword>
<dbReference type="EMBL" id="JAJJMO010000001">
    <property type="protein sequence ID" value="MCC9074076.1"/>
    <property type="molecule type" value="Genomic_DNA"/>
</dbReference>
<comment type="caution">
    <text evidence="5">The sequence shown here is derived from an EMBL/GenBank/DDBJ whole genome shotgun (WGS) entry which is preliminary data.</text>
</comment>
<dbReference type="SMART" id="SM00342">
    <property type="entry name" value="HTH_ARAC"/>
    <property type="match status" value="1"/>
</dbReference>
<dbReference type="InterPro" id="IPR018062">
    <property type="entry name" value="HTH_AraC-typ_CS"/>
</dbReference>
<accession>A0ABS8MZ67</accession>
<organism evidence="5 6">
    <name type="scientific">Flavobacterium pisciphilum</name>
    <dbReference type="NCBI Taxonomy" id="2893755"/>
    <lineage>
        <taxon>Bacteria</taxon>
        <taxon>Pseudomonadati</taxon>
        <taxon>Bacteroidota</taxon>
        <taxon>Flavobacteriia</taxon>
        <taxon>Flavobacteriales</taxon>
        <taxon>Flavobacteriaceae</taxon>
        <taxon>Flavobacterium</taxon>
    </lineage>
</organism>
<dbReference type="InterPro" id="IPR050204">
    <property type="entry name" value="AraC_XylS_family_regulators"/>
</dbReference>
<keyword evidence="3" id="KW-0804">Transcription</keyword>
<evidence type="ECO:0000313" key="5">
    <source>
        <dbReference type="EMBL" id="MCC9074076.1"/>
    </source>
</evidence>
<keyword evidence="6" id="KW-1185">Reference proteome</keyword>
<evidence type="ECO:0000259" key="4">
    <source>
        <dbReference type="PROSITE" id="PS01124"/>
    </source>
</evidence>
<dbReference type="PANTHER" id="PTHR46796">
    <property type="entry name" value="HTH-TYPE TRANSCRIPTIONAL ACTIVATOR RHAS-RELATED"/>
    <property type="match status" value="1"/>
</dbReference>
<dbReference type="InterPro" id="IPR009057">
    <property type="entry name" value="Homeodomain-like_sf"/>
</dbReference>
<proteinExistence type="predicted"/>
<dbReference type="PROSITE" id="PS00041">
    <property type="entry name" value="HTH_ARAC_FAMILY_1"/>
    <property type="match status" value="1"/>
</dbReference>
<dbReference type="SUPFAM" id="SSF46689">
    <property type="entry name" value="Homeodomain-like"/>
    <property type="match status" value="1"/>
</dbReference>
<keyword evidence="2" id="KW-0238">DNA-binding</keyword>
<gene>
    <name evidence="5" type="ORF">LNQ49_21035</name>
</gene>
<dbReference type="RefSeq" id="WP_229990906.1">
    <property type="nucleotide sequence ID" value="NZ_JAJJMO010000001.1"/>
</dbReference>
<evidence type="ECO:0000256" key="2">
    <source>
        <dbReference type="ARBA" id="ARBA00023125"/>
    </source>
</evidence>
<feature type="domain" description="HTH araC/xylS-type" evidence="4">
    <location>
        <begin position="151"/>
        <end position="248"/>
    </location>
</feature>
<name>A0ABS8MZ67_9FLAO</name>
<evidence type="ECO:0000256" key="1">
    <source>
        <dbReference type="ARBA" id="ARBA00023015"/>
    </source>
</evidence>
<evidence type="ECO:0000313" key="6">
    <source>
        <dbReference type="Proteomes" id="UP001430919"/>
    </source>
</evidence>
<dbReference type="InterPro" id="IPR018060">
    <property type="entry name" value="HTH_AraC"/>
</dbReference>
<evidence type="ECO:0000256" key="3">
    <source>
        <dbReference type="ARBA" id="ARBA00023163"/>
    </source>
</evidence>
<dbReference type="Proteomes" id="UP001430919">
    <property type="component" value="Unassembled WGS sequence"/>
</dbReference>
<protein>
    <submittedName>
        <fullName evidence="5">Helix-turn-helix transcriptional regulator</fullName>
    </submittedName>
</protein>
<dbReference type="Pfam" id="PF12833">
    <property type="entry name" value="HTH_18"/>
    <property type="match status" value="1"/>
</dbReference>
<reference evidence="5" key="1">
    <citation type="submission" date="2021-11" db="EMBL/GenBank/DDBJ databases">
        <title>Description of novel Flavobacterium species.</title>
        <authorList>
            <person name="Saticioglu I.B."/>
            <person name="Ay H."/>
            <person name="Altun S."/>
            <person name="Duman M."/>
        </authorList>
    </citation>
    <scope>NUCLEOTIDE SEQUENCE</scope>
    <source>
        <strain evidence="5">F-65</strain>
    </source>
</reference>
<sequence>MSRKLNENKIAFSEIGGIYIGKNLQTDFHKHYAVMVIFSLDKPFELAYENQTKSFDACIIQPNVTRKFTSDKNSEIAFIYIEPYTELGLKLLDLQKGVTSLSSTDFKPFLEILETWQNKTDNRESFTTNFINKLVDQIVSIENITPASLDKRILKSIKEANQDITKSQKQIAESVGLSVSRFAFLFKKSTGITFKQYVLHTKLVKSVKSILFEENLTQVAHQGGFADQAHFTRTYLKTFGVLPSHSVK</sequence>